<protein>
    <recommendedName>
        <fullName evidence="4">tRNA pseudouridine synthase A</fullName>
        <ecNumber evidence="4">5.4.99.12</ecNumber>
    </recommendedName>
    <alternativeName>
        <fullName evidence="4">tRNA pseudouridine(38-40) synthase</fullName>
    </alternativeName>
    <alternativeName>
        <fullName evidence="4">tRNA pseudouridylate synthase I</fullName>
    </alternativeName>
    <alternativeName>
        <fullName evidence="4">tRNA-uridine isomerase I</fullName>
    </alternativeName>
</protein>
<feature type="binding site" evidence="4">
    <location>
        <position position="110"/>
    </location>
    <ligand>
        <name>substrate</name>
    </ligand>
</feature>
<comment type="subunit">
    <text evidence="4">Homodimer.</text>
</comment>
<feature type="domain" description="Pseudouridine synthase I TruA alpha/beta" evidence="6">
    <location>
        <begin position="8"/>
        <end position="104"/>
    </location>
</feature>
<dbReference type="PANTHER" id="PTHR11142">
    <property type="entry name" value="PSEUDOURIDYLATE SYNTHASE"/>
    <property type="match status" value="1"/>
</dbReference>
<comment type="caution">
    <text evidence="4">Lacks conserved residue(s) required for the propagation of feature annotation.</text>
</comment>
<comment type="catalytic activity">
    <reaction evidence="4 5">
        <text>uridine(38/39/40) in tRNA = pseudouridine(38/39/40) in tRNA</text>
        <dbReference type="Rhea" id="RHEA:22376"/>
        <dbReference type="Rhea" id="RHEA-COMP:10085"/>
        <dbReference type="Rhea" id="RHEA-COMP:10087"/>
        <dbReference type="ChEBI" id="CHEBI:65314"/>
        <dbReference type="ChEBI" id="CHEBI:65315"/>
        <dbReference type="EC" id="5.4.99.12"/>
    </reaction>
</comment>
<accession>A0ABX8Z0E1</accession>
<dbReference type="RefSeq" id="WP_194844773.1">
    <property type="nucleotide sequence ID" value="NZ_CP075585.1"/>
</dbReference>
<organism evidence="7 8">
    <name type="scientific">Candidatus Rhabdochlamydia porcellionis</name>
    <dbReference type="NCBI Taxonomy" id="225148"/>
    <lineage>
        <taxon>Bacteria</taxon>
        <taxon>Pseudomonadati</taxon>
        <taxon>Chlamydiota</taxon>
        <taxon>Chlamydiia</taxon>
        <taxon>Parachlamydiales</taxon>
        <taxon>Candidatus Rhabdochlamydiaceae</taxon>
        <taxon>Candidatus Rhabdochlamydia</taxon>
    </lineage>
</organism>
<dbReference type="NCBIfam" id="TIGR00071">
    <property type="entry name" value="hisT_truA"/>
    <property type="match status" value="1"/>
</dbReference>
<dbReference type="SUPFAM" id="SSF55120">
    <property type="entry name" value="Pseudouridine synthase"/>
    <property type="match status" value="1"/>
</dbReference>
<dbReference type="InterPro" id="IPR020103">
    <property type="entry name" value="PsdUridine_synth_cat_dom_sf"/>
</dbReference>
<dbReference type="InterPro" id="IPR020097">
    <property type="entry name" value="PsdUridine_synth_TruA_a/b_dom"/>
</dbReference>
<dbReference type="Pfam" id="PF01416">
    <property type="entry name" value="PseudoU_synth_1"/>
    <property type="match status" value="2"/>
</dbReference>
<evidence type="ECO:0000256" key="5">
    <source>
        <dbReference type="RuleBase" id="RU003792"/>
    </source>
</evidence>
<evidence type="ECO:0000256" key="3">
    <source>
        <dbReference type="ARBA" id="ARBA00023235"/>
    </source>
</evidence>
<dbReference type="PANTHER" id="PTHR11142:SF0">
    <property type="entry name" value="TRNA PSEUDOURIDINE SYNTHASE-LIKE 1"/>
    <property type="match status" value="1"/>
</dbReference>
<feature type="domain" description="Pseudouridine synthase I TruA alpha/beta" evidence="6">
    <location>
        <begin position="143"/>
        <end position="248"/>
    </location>
</feature>
<keyword evidence="2 4" id="KW-0819">tRNA processing</keyword>
<evidence type="ECO:0000313" key="8">
    <source>
        <dbReference type="Proteomes" id="UP000822862"/>
    </source>
</evidence>
<sequence>MRNYKLFIAYEGTRYSGWQIQKNGISIQALIEKYLSIILRNSIKIVGSGRTDAGVHAIEQVAHFKTTIPFELSCLLKSLNGLLPPDIRVLNIEEVPLDFHARYSATGKVYHYYLYVGSVKDPFNRFYAYRVPHLVLLNTLIQAAKLFIGTHDFTSFANEATTGSAAKNAVRSLRRLSILQEEEYIRLELEANGFLYKMVRNIVGTLLDICAGKIELEKIPAIFQAKDRRLAGRTAPAHGLILVKVDYESISLNPSSPFLLKKL</sequence>
<dbReference type="PIRSF" id="PIRSF001430">
    <property type="entry name" value="tRNA_psdUrid_synth"/>
    <property type="match status" value="1"/>
</dbReference>
<dbReference type="EMBL" id="CP075585">
    <property type="protein sequence ID" value="QZA59140.1"/>
    <property type="molecule type" value="Genomic_DNA"/>
</dbReference>
<evidence type="ECO:0000313" key="7">
    <source>
        <dbReference type="EMBL" id="QZA59140.1"/>
    </source>
</evidence>
<gene>
    <name evidence="4" type="primary">truA</name>
    <name evidence="7" type="ORF">RHAB15C_0001025</name>
</gene>
<dbReference type="InterPro" id="IPR020094">
    <property type="entry name" value="TruA/RsuA/RluB/E/F_N"/>
</dbReference>
<name>A0ABX8Z0E1_9BACT</name>
<dbReference type="InterPro" id="IPR001406">
    <property type="entry name" value="PsdUridine_synth_TruA"/>
</dbReference>
<dbReference type="Proteomes" id="UP000822862">
    <property type="component" value="Chromosome"/>
</dbReference>
<dbReference type="InterPro" id="IPR020095">
    <property type="entry name" value="PsdUridine_synth_TruA_C"/>
</dbReference>
<evidence type="ECO:0000256" key="2">
    <source>
        <dbReference type="ARBA" id="ARBA00022694"/>
    </source>
</evidence>
<proteinExistence type="inferred from homology"/>
<evidence type="ECO:0000256" key="1">
    <source>
        <dbReference type="ARBA" id="ARBA00009375"/>
    </source>
</evidence>
<dbReference type="Gene3D" id="3.30.70.660">
    <property type="entry name" value="Pseudouridine synthase I, catalytic domain, C-terminal subdomain"/>
    <property type="match status" value="1"/>
</dbReference>
<keyword evidence="8" id="KW-1185">Reference proteome</keyword>
<comment type="similarity">
    <text evidence="1 4 5">Belongs to the tRNA pseudouridine synthase TruA family.</text>
</comment>
<dbReference type="GO" id="GO:0160147">
    <property type="term" value="F:tRNA pseudouridine(38-40) synthase activity"/>
    <property type="evidence" value="ECO:0007669"/>
    <property type="project" value="UniProtKB-EC"/>
</dbReference>
<reference evidence="7 8" key="2">
    <citation type="submission" date="2021-05" db="EMBL/GenBank/DDBJ databases">
        <title>Ecology and evolution of chlamydial symbionts of arthropods.</title>
        <authorList>
            <person name="Halter T."/>
            <person name="Sixt B.S."/>
            <person name="Toenshoff E.R."/>
            <person name="Koestlbacher S."/>
            <person name="Schulz F."/>
            <person name="Kostanjsek R."/>
            <person name="Collingro A."/>
            <person name="Hendrickx F."/>
            <person name="Horn M."/>
        </authorList>
    </citation>
    <scope>NUCLEOTIDE SEQUENCE [LARGE SCALE GENOMIC DNA]</scope>
    <source>
        <strain evidence="7 8">15C</strain>
    </source>
</reference>
<keyword evidence="3 4" id="KW-0413">Isomerase</keyword>
<dbReference type="Gene3D" id="3.30.70.580">
    <property type="entry name" value="Pseudouridine synthase I, catalytic domain, N-terminal subdomain"/>
    <property type="match status" value="1"/>
</dbReference>
<evidence type="ECO:0000259" key="6">
    <source>
        <dbReference type="Pfam" id="PF01416"/>
    </source>
</evidence>
<dbReference type="HAMAP" id="MF_00171">
    <property type="entry name" value="TruA"/>
    <property type="match status" value="1"/>
</dbReference>
<evidence type="ECO:0000256" key="4">
    <source>
        <dbReference type="HAMAP-Rule" id="MF_00171"/>
    </source>
</evidence>
<dbReference type="CDD" id="cd02570">
    <property type="entry name" value="PseudoU_synth_EcTruA"/>
    <property type="match status" value="1"/>
</dbReference>
<dbReference type="EC" id="5.4.99.12" evidence="4"/>
<feature type="active site" description="Nucleophile" evidence="4">
    <location>
        <position position="52"/>
    </location>
</feature>
<comment type="function">
    <text evidence="4">Formation of pseudouridine at positions 38, 39 and 40 in the anticodon stem and loop of transfer RNAs.</text>
</comment>
<reference evidence="7 8" key="1">
    <citation type="submission" date="2020-01" db="EMBL/GenBank/DDBJ databases">
        <authorList>
            <person name="Sixt B."/>
            <person name="Schulz F."/>
            <person name="Kostanjsek R."/>
            <person name="Koestlbacher S."/>
            <person name="Collingro A."/>
            <person name="Toenshoff E."/>
            <person name="Horn M."/>
        </authorList>
    </citation>
    <scope>NUCLEOTIDE SEQUENCE [LARGE SCALE GENOMIC DNA]</scope>
    <source>
        <strain evidence="7 8">15C</strain>
    </source>
</reference>